<dbReference type="EMBL" id="MEUG01000001">
    <property type="protein sequence ID" value="OGC27958.1"/>
    <property type="molecule type" value="Genomic_DNA"/>
</dbReference>
<dbReference type="Pfam" id="PF00149">
    <property type="entry name" value="Metallophos"/>
    <property type="match status" value="1"/>
</dbReference>
<accession>A0A1F4T5H6</accession>
<name>A0A1F4T5H6_UNCSA</name>
<comment type="caution">
    <text evidence="2">The sequence shown here is derived from an EMBL/GenBank/DDBJ whole genome shotgun (WGS) entry which is preliminary data.</text>
</comment>
<evidence type="ECO:0000313" key="3">
    <source>
        <dbReference type="Proteomes" id="UP000178602"/>
    </source>
</evidence>
<protein>
    <recommendedName>
        <fullName evidence="1">Calcineurin-like phosphoesterase domain-containing protein</fullName>
    </recommendedName>
</protein>
<evidence type="ECO:0000313" key="2">
    <source>
        <dbReference type="EMBL" id="OGC27958.1"/>
    </source>
</evidence>
<dbReference type="SUPFAM" id="SSF56300">
    <property type="entry name" value="Metallo-dependent phosphatases"/>
    <property type="match status" value="1"/>
</dbReference>
<reference evidence="2 3" key="1">
    <citation type="journal article" date="2016" name="Nat. Commun.">
        <title>Thousands of microbial genomes shed light on interconnected biogeochemical processes in an aquifer system.</title>
        <authorList>
            <person name="Anantharaman K."/>
            <person name="Brown C.T."/>
            <person name="Hug L.A."/>
            <person name="Sharon I."/>
            <person name="Castelle C.J."/>
            <person name="Probst A.J."/>
            <person name="Thomas B.C."/>
            <person name="Singh A."/>
            <person name="Wilkins M.J."/>
            <person name="Karaoz U."/>
            <person name="Brodie E.L."/>
            <person name="Williams K.H."/>
            <person name="Hubbard S.S."/>
            <person name="Banfield J.F."/>
        </authorList>
    </citation>
    <scope>NUCLEOTIDE SEQUENCE [LARGE SCALE GENOMIC DNA]</scope>
</reference>
<evidence type="ECO:0000259" key="1">
    <source>
        <dbReference type="Pfam" id="PF00149"/>
    </source>
</evidence>
<organism evidence="2 3">
    <name type="scientific">candidate division WOR-1 bacterium RIFOXYC12_FULL_54_18</name>
    <dbReference type="NCBI Taxonomy" id="1802584"/>
    <lineage>
        <taxon>Bacteria</taxon>
        <taxon>Bacillati</taxon>
        <taxon>Saganbacteria</taxon>
    </lineage>
</organism>
<dbReference type="GO" id="GO:0016787">
    <property type="term" value="F:hydrolase activity"/>
    <property type="evidence" value="ECO:0007669"/>
    <property type="project" value="InterPro"/>
</dbReference>
<sequence>MSRIGHYYHKAVDIYHRVIGSRTYPQVVTKPALNVSNLYSEITDFRSTIQRVVYNLQSETSGVYNKYFLRQSTSEGRLGSLVRLKGHAGGVVTIGDLHGNVDRLNMILKEFGPQLQSGELSLVFLGDLIHPESKNNLADMRSSFGLLNAVIQLKNTYPDRVHILRGNHDVILDGVKNPADRRRVVEYIYNHQRDPGLKLYADLQALNVLDPEARGLRLGKQVDQKDPTTFVPQTIEFLRYTVNFFKNQGKSLDEIDQLVGAYQSFFDNCPLQAVVQHKDGVIYMAHSAVPNLPFPTPRQMVELEKDRQRVSQVLWNRFEETPDPAKEQYGKSHIGAAINNLAREFGVAPSQVFIYSGHERESYWATSPDKSQPNYRIIHSNVTNNFGVGIFGENLIRERLHVKKGFVPFTTVYEMANSQKPGSLPAAA</sequence>
<gene>
    <name evidence="2" type="ORF">A3K49_03030</name>
</gene>
<dbReference type="Proteomes" id="UP000178602">
    <property type="component" value="Unassembled WGS sequence"/>
</dbReference>
<dbReference type="InterPro" id="IPR004843">
    <property type="entry name" value="Calcineurin-like_PHP"/>
</dbReference>
<dbReference type="InterPro" id="IPR029052">
    <property type="entry name" value="Metallo-depent_PP-like"/>
</dbReference>
<dbReference type="Gene3D" id="3.60.21.10">
    <property type="match status" value="1"/>
</dbReference>
<feature type="domain" description="Calcineurin-like phosphoesterase" evidence="1">
    <location>
        <begin position="92"/>
        <end position="195"/>
    </location>
</feature>
<proteinExistence type="predicted"/>
<dbReference type="AlphaFoldDB" id="A0A1F4T5H6"/>